<feature type="transmembrane region" description="Helical" evidence="5">
    <location>
        <begin position="230"/>
        <end position="248"/>
    </location>
</feature>
<dbReference type="InterPro" id="IPR047130">
    <property type="entry name" value="7TM_GPCR_Srsx_nematod"/>
</dbReference>
<dbReference type="InterPro" id="IPR019424">
    <property type="entry name" value="7TM_GPCR_Srsx"/>
</dbReference>
<sequence length="305" mass="34648">MSNNNTSNNNLTTINTSPFYNYWANAGFIPNMVAMYGGLFILSLTGFCLNILFVYLTKKSKSLHGRCNLLLAFNSLTITPLQLFSGVKFFVLFSGTNFIRLKTCYYFAFLPLIGAGLATSAQLCVGVDRLISVLFPFWYRDSDFYISTTILFIFCFVRCFVINCYYFYGVSLHPDNMVMCSTGDVVTPEAGPFVYDEGLVIFFTEFGCYVTIWLIILIKKSSQEVANSKKLIKSLTILMGISVFIFLQGQIWRVVLTYVSFDAFASEYYISFPTTCLYMIGFSSNLPVLVIFRLNSNFPIPQNFY</sequence>
<evidence type="ECO:0000256" key="1">
    <source>
        <dbReference type="ARBA" id="ARBA00004370"/>
    </source>
</evidence>
<feature type="transmembrane region" description="Helical" evidence="5">
    <location>
        <begin position="145"/>
        <end position="168"/>
    </location>
</feature>
<dbReference type="AlphaFoldDB" id="A0A6V7UXP4"/>
<keyword evidence="2 5" id="KW-0812">Transmembrane</keyword>
<dbReference type="OrthoDB" id="5820127at2759"/>
<evidence type="ECO:0000313" key="7">
    <source>
        <dbReference type="Proteomes" id="UP000580250"/>
    </source>
</evidence>
<dbReference type="SUPFAM" id="SSF81321">
    <property type="entry name" value="Family A G protein-coupled receptor-like"/>
    <property type="match status" value="1"/>
</dbReference>
<feature type="transmembrane region" description="Helical" evidence="5">
    <location>
        <begin position="199"/>
        <end position="218"/>
    </location>
</feature>
<feature type="transmembrane region" description="Helical" evidence="5">
    <location>
        <begin position="105"/>
        <end position="125"/>
    </location>
</feature>
<protein>
    <submittedName>
        <fullName evidence="6">Uncharacterized protein</fullName>
    </submittedName>
</protein>
<dbReference type="InterPro" id="IPR000276">
    <property type="entry name" value="GPCR_Rhodpsn"/>
</dbReference>
<evidence type="ECO:0000256" key="5">
    <source>
        <dbReference type="SAM" id="Phobius"/>
    </source>
</evidence>
<dbReference type="Gene3D" id="1.20.1070.10">
    <property type="entry name" value="Rhodopsin 7-helix transmembrane proteins"/>
    <property type="match status" value="1"/>
</dbReference>
<gene>
    <name evidence="6" type="ORF">MENT_LOCUS18762</name>
</gene>
<feature type="transmembrane region" description="Helical" evidence="5">
    <location>
        <begin position="33"/>
        <end position="57"/>
    </location>
</feature>
<keyword evidence="3 5" id="KW-1133">Transmembrane helix</keyword>
<keyword evidence="4 5" id="KW-0472">Membrane</keyword>
<comment type="subcellular location">
    <subcellularLocation>
        <location evidence="1">Membrane</location>
    </subcellularLocation>
</comment>
<evidence type="ECO:0000256" key="2">
    <source>
        <dbReference type="ARBA" id="ARBA00022692"/>
    </source>
</evidence>
<evidence type="ECO:0000256" key="4">
    <source>
        <dbReference type="ARBA" id="ARBA00023136"/>
    </source>
</evidence>
<dbReference type="PANTHER" id="PTHR23360:SF5">
    <property type="entry name" value="G-PROTEIN COUPLED RECEPTORS FAMILY 1 PROFILE DOMAIN-CONTAINING PROTEIN"/>
    <property type="match status" value="1"/>
</dbReference>
<proteinExistence type="predicted"/>
<dbReference type="SMART" id="SM01381">
    <property type="entry name" value="7TM_GPCR_Srsx"/>
    <property type="match status" value="1"/>
</dbReference>
<evidence type="ECO:0000256" key="3">
    <source>
        <dbReference type="ARBA" id="ARBA00022989"/>
    </source>
</evidence>
<reference evidence="6 7" key="1">
    <citation type="submission" date="2020-08" db="EMBL/GenBank/DDBJ databases">
        <authorList>
            <person name="Koutsovoulos G."/>
            <person name="Danchin GJ E."/>
        </authorList>
    </citation>
    <scope>NUCLEOTIDE SEQUENCE [LARGE SCALE GENOMIC DNA]</scope>
</reference>
<dbReference type="GO" id="GO:0016020">
    <property type="term" value="C:membrane"/>
    <property type="evidence" value="ECO:0007669"/>
    <property type="project" value="UniProtKB-SubCell"/>
</dbReference>
<dbReference type="EMBL" id="CAJEWN010000128">
    <property type="protein sequence ID" value="CAD2167473.1"/>
    <property type="molecule type" value="Genomic_DNA"/>
</dbReference>
<dbReference type="Proteomes" id="UP000580250">
    <property type="component" value="Unassembled WGS sequence"/>
</dbReference>
<comment type="caution">
    <text evidence="6">The sequence shown here is derived from an EMBL/GenBank/DDBJ whole genome shotgun (WGS) entry which is preliminary data.</text>
</comment>
<name>A0A6V7UXP4_MELEN</name>
<evidence type="ECO:0000313" key="6">
    <source>
        <dbReference type="EMBL" id="CAD2167473.1"/>
    </source>
</evidence>
<feature type="transmembrane region" description="Helical" evidence="5">
    <location>
        <begin position="69"/>
        <end position="93"/>
    </location>
</feature>
<feature type="transmembrane region" description="Helical" evidence="5">
    <location>
        <begin position="268"/>
        <end position="292"/>
    </location>
</feature>
<dbReference type="PANTHER" id="PTHR23360">
    <property type="entry name" value="G-PROTEIN COUPLED RECEPTORS FAMILY 1 PROFILE DOMAIN-CONTAINING PROTEIN-RELATED"/>
    <property type="match status" value="1"/>
</dbReference>
<accession>A0A6V7UXP4</accession>
<organism evidence="6 7">
    <name type="scientific">Meloidogyne enterolobii</name>
    <name type="common">Root-knot nematode worm</name>
    <name type="synonym">Meloidogyne mayaguensis</name>
    <dbReference type="NCBI Taxonomy" id="390850"/>
    <lineage>
        <taxon>Eukaryota</taxon>
        <taxon>Metazoa</taxon>
        <taxon>Ecdysozoa</taxon>
        <taxon>Nematoda</taxon>
        <taxon>Chromadorea</taxon>
        <taxon>Rhabditida</taxon>
        <taxon>Tylenchina</taxon>
        <taxon>Tylenchomorpha</taxon>
        <taxon>Tylenchoidea</taxon>
        <taxon>Meloidogynidae</taxon>
        <taxon>Meloidogyninae</taxon>
        <taxon>Meloidogyne</taxon>
    </lineage>
</organism>
<dbReference type="GO" id="GO:0004930">
    <property type="term" value="F:G protein-coupled receptor activity"/>
    <property type="evidence" value="ECO:0007669"/>
    <property type="project" value="InterPro"/>
</dbReference>
<dbReference type="Pfam" id="PF10320">
    <property type="entry name" value="7TM_GPCR_Srsx"/>
    <property type="match status" value="1"/>
</dbReference>